<dbReference type="InterPro" id="IPR051258">
    <property type="entry name" value="Diverse_Substrate_Transporter"/>
</dbReference>
<dbReference type="AlphaFoldDB" id="A0A644U838"/>
<comment type="subcellular location">
    <subcellularLocation>
        <location evidence="1">Cell membrane</location>
        <topology evidence="1">Multi-pass membrane protein</topology>
    </subcellularLocation>
</comment>
<feature type="transmembrane region" description="Helical" evidence="6">
    <location>
        <begin position="62"/>
        <end position="82"/>
    </location>
</feature>
<keyword evidence="3 6" id="KW-0812">Transmembrane</keyword>
<protein>
    <recommendedName>
        <fullName evidence="7">EamA domain-containing protein</fullName>
    </recommendedName>
</protein>
<dbReference type="InterPro" id="IPR000620">
    <property type="entry name" value="EamA_dom"/>
</dbReference>
<feature type="transmembrane region" description="Helical" evidence="6">
    <location>
        <begin position="88"/>
        <end position="107"/>
    </location>
</feature>
<evidence type="ECO:0000256" key="2">
    <source>
        <dbReference type="ARBA" id="ARBA00022475"/>
    </source>
</evidence>
<feature type="transmembrane region" description="Helical" evidence="6">
    <location>
        <begin position="169"/>
        <end position="186"/>
    </location>
</feature>
<feature type="domain" description="EamA" evidence="7">
    <location>
        <begin position="6"/>
        <end position="129"/>
    </location>
</feature>
<feature type="domain" description="EamA" evidence="7">
    <location>
        <begin position="138"/>
        <end position="264"/>
    </location>
</feature>
<evidence type="ECO:0000256" key="4">
    <source>
        <dbReference type="ARBA" id="ARBA00022989"/>
    </source>
</evidence>
<dbReference type="PANTHER" id="PTHR42920:SF5">
    <property type="entry name" value="EAMA DOMAIN-CONTAINING PROTEIN"/>
    <property type="match status" value="1"/>
</dbReference>
<feature type="transmembrane region" description="Helical" evidence="6">
    <location>
        <begin position="192"/>
        <end position="213"/>
    </location>
</feature>
<evidence type="ECO:0000256" key="5">
    <source>
        <dbReference type="ARBA" id="ARBA00023136"/>
    </source>
</evidence>
<accession>A0A644U838</accession>
<sequence length="290" mass="31729">MSRRQAVISLAVAAILWSSGGVLIKWTDWHPMAIAGGRSLIAAIIIWFAFRKEQLTFSKTQWAGAMAYCSMVCTFVIATKWTTAANAILLQYTAPVYVALLSGWLLGEKTTRRDWLTICMVFGGMLFFFLDKVTLGGMIGNLFGIGSGISFGLFTIFMRRQKDASPFGSVLLGNVLAFLVSVPFFTTSSFTAANLVAVGFLGIFQLGLAYVLYTRGICHVRALEATLITTIEPILNPVWVFLFIGETPGMYALIGGLIVVAALTMRYKAEGCSENHMVHEVKKGKEGQFN</sequence>
<evidence type="ECO:0000313" key="8">
    <source>
        <dbReference type="EMBL" id="MPL75114.1"/>
    </source>
</evidence>
<evidence type="ECO:0000256" key="3">
    <source>
        <dbReference type="ARBA" id="ARBA00022692"/>
    </source>
</evidence>
<feature type="transmembrane region" description="Helical" evidence="6">
    <location>
        <begin position="114"/>
        <end position="130"/>
    </location>
</feature>
<reference evidence="8" key="1">
    <citation type="submission" date="2019-08" db="EMBL/GenBank/DDBJ databases">
        <authorList>
            <person name="Kucharzyk K."/>
            <person name="Murdoch R.W."/>
            <person name="Higgins S."/>
            <person name="Loffler F."/>
        </authorList>
    </citation>
    <scope>NUCLEOTIDE SEQUENCE</scope>
</reference>
<gene>
    <name evidence="8" type="ORF">SDC9_20935</name>
</gene>
<dbReference type="PANTHER" id="PTHR42920">
    <property type="entry name" value="OS03G0707200 PROTEIN-RELATED"/>
    <property type="match status" value="1"/>
</dbReference>
<comment type="caution">
    <text evidence="8">The sequence shown here is derived from an EMBL/GenBank/DDBJ whole genome shotgun (WGS) entry which is preliminary data.</text>
</comment>
<dbReference type="GO" id="GO:0005886">
    <property type="term" value="C:plasma membrane"/>
    <property type="evidence" value="ECO:0007669"/>
    <property type="project" value="UniProtKB-SubCell"/>
</dbReference>
<dbReference type="EMBL" id="VSSQ01000085">
    <property type="protein sequence ID" value="MPL75114.1"/>
    <property type="molecule type" value="Genomic_DNA"/>
</dbReference>
<dbReference type="Pfam" id="PF00892">
    <property type="entry name" value="EamA"/>
    <property type="match status" value="2"/>
</dbReference>
<name>A0A644U838_9ZZZZ</name>
<keyword evidence="5 6" id="KW-0472">Membrane</keyword>
<feature type="transmembrane region" description="Helical" evidence="6">
    <location>
        <begin position="136"/>
        <end position="157"/>
    </location>
</feature>
<evidence type="ECO:0000256" key="6">
    <source>
        <dbReference type="SAM" id="Phobius"/>
    </source>
</evidence>
<organism evidence="8">
    <name type="scientific">bioreactor metagenome</name>
    <dbReference type="NCBI Taxonomy" id="1076179"/>
    <lineage>
        <taxon>unclassified sequences</taxon>
        <taxon>metagenomes</taxon>
        <taxon>ecological metagenomes</taxon>
    </lineage>
</organism>
<keyword evidence="4 6" id="KW-1133">Transmembrane helix</keyword>
<dbReference type="InterPro" id="IPR037185">
    <property type="entry name" value="EmrE-like"/>
</dbReference>
<dbReference type="SUPFAM" id="SSF103481">
    <property type="entry name" value="Multidrug resistance efflux transporter EmrE"/>
    <property type="match status" value="2"/>
</dbReference>
<keyword evidence="2" id="KW-1003">Cell membrane</keyword>
<evidence type="ECO:0000259" key="7">
    <source>
        <dbReference type="Pfam" id="PF00892"/>
    </source>
</evidence>
<proteinExistence type="predicted"/>
<feature type="transmembrane region" description="Helical" evidence="6">
    <location>
        <begin position="31"/>
        <end position="50"/>
    </location>
</feature>
<evidence type="ECO:0000256" key="1">
    <source>
        <dbReference type="ARBA" id="ARBA00004651"/>
    </source>
</evidence>